<dbReference type="RefSeq" id="WP_150076326.1">
    <property type="nucleotide sequence ID" value="NZ_VWOX01000005.1"/>
</dbReference>
<evidence type="ECO:0000313" key="1">
    <source>
        <dbReference type="EMBL" id="KAA5543577.1"/>
    </source>
</evidence>
<keyword evidence="2" id="KW-1185">Reference proteome</keyword>
<gene>
    <name evidence="1" type="ORF">FYK55_10200</name>
</gene>
<evidence type="ECO:0000313" key="2">
    <source>
        <dbReference type="Proteomes" id="UP000324479"/>
    </source>
</evidence>
<proteinExistence type="predicted"/>
<organism evidence="1 2">
    <name type="scientific">Roseiconus nitratireducens</name>
    <dbReference type="NCBI Taxonomy" id="2605748"/>
    <lineage>
        <taxon>Bacteria</taxon>
        <taxon>Pseudomonadati</taxon>
        <taxon>Planctomycetota</taxon>
        <taxon>Planctomycetia</taxon>
        <taxon>Pirellulales</taxon>
        <taxon>Pirellulaceae</taxon>
        <taxon>Roseiconus</taxon>
    </lineage>
</organism>
<sequence>MNTPESIDMLTEWMGQWRELCENDSTASEDEHSHLDRLGDVIAVMVLDFERNGRDATTLQTISRKHSAASRRTTEKRLDVLDELMPEVAKWVHDIEGPPAEPRYQDPTWARCFETDTRSIRRWRASHDFPTAPASLGEVQEWCDTNVWAIDNNKKLVEKPRT</sequence>
<reference evidence="1 2" key="1">
    <citation type="submission" date="2019-08" db="EMBL/GenBank/DDBJ databases">
        <authorList>
            <person name="Dhanesh K."/>
            <person name="Kumar G."/>
            <person name="Sasikala C."/>
            <person name="Venkata Ramana C."/>
        </authorList>
    </citation>
    <scope>NUCLEOTIDE SEQUENCE [LARGE SCALE GENOMIC DNA]</scope>
    <source>
        <strain evidence="1 2">JC645</strain>
    </source>
</reference>
<dbReference type="EMBL" id="VWOX01000005">
    <property type="protein sequence ID" value="KAA5543577.1"/>
    <property type="molecule type" value="Genomic_DNA"/>
</dbReference>
<comment type="caution">
    <text evidence="1">The sequence shown here is derived from an EMBL/GenBank/DDBJ whole genome shotgun (WGS) entry which is preliminary data.</text>
</comment>
<name>A0A5M6D7S5_9BACT</name>
<dbReference type="AlphaFoldDB" id="A0A5M6D7S5"/>
<dbReference type="Proteomes" id="UP000324479">
    <property type="component" value="Unassembled WGS sequence"/>
</dbReference>
<protein>
    <submittedName>
        <fullName evidence="1">Uncharacterized protein</fullName>
    </submittedName>
</protein>
<accession>A0A5M6D7S5</accession>